<dbReference type="AlphaFoldDB" id="A0AAW2FD89"/>
<dbReference type="Gene3D" id="3.40.50.1820">
    <property type="entry name" value="alpha/beta hydrolase"/>
    <property type="match status" value="1"/>
</dbReference>
<reference evidence="10 11" key="1">
    <citation type="submission" date="2023-03" db="EMBL/GenBank/DDBJ databases">
        <title>High recombination rates correlate with genetic variation in Cardiocondyla obscurior ants.</title>
        <authorList>
            <person name="Errbii M."/>
        </authorList>
    </citation>
    <scope>NUCLEOTIDE SEQUENCE [LARGE SCALE GENOMIC DNA]</scope>
    <source>
        <strain evidence="10">Alpha-2009</strain>
        <tissue evidence="10">Whole body</tissue>
    </source>
</reference>
<accession>A0AAW2FD89</accession>
<evidence type="ECO:0000259" key="9">
    <source>
        <dbReference type="Pfam" id="PF00151"/>
    </source>
</evidence>
<dbReference type="EC" id="3.1.1.32" evidence="4"/>
<dbReference type="EMBL" id="JADYXP020000012">
    <property type="protein sequence ID" value="KAL0113448.1"/>
    <property type="molecule type" value="Genomic_DNA"/>
</dbReference>
<evidence type="ECO:0000313" key="11">
    <source>
        <dbReference type="Proteomes" id="UP001430953"/>
    </source>
</evidence>
<dbReference type="Proteomes" id="UP001430953">
    <property type="component" value="Unassembled WGS sequence"/>
</dbReference>
<evidence type="ECO:0000256" key="3">
    <source>
        <dbReference type="ARBA" id="ARBA00010701"/>
    </source>
</evidence>
<organism evidence="10 11">
    <name type="scientific">Cardiocondyla obscurior</name>
    <dbReference type="NCBI Taxonomy" id="286306"/>
    <lineage>
        <taxon>Eukaryota</taxon>
        <taxon>Metazoa</taxon>
        <taxon>Ecdysozoa</taxon>
        <taxon>Arthropoda</taxon>
        <taxon>Hexapoda</taxon>
        <taxon>Insecta</taxon>
        <taxon>Pterygota</taxon>
        <taxon>Neoptera</taxon>
        <taxon>Endopterygota</taxon>
        <taxon>Hymenoptera</taxon>
        <taxon>Apocrita</taxon>
        <taxon>Aculeata</taxon>
        <taxon>Formicoidea</taxon>
        <taxon>Formicidae</taxon>
        <taxon>Myrmicinae</taxon>
        <taxon>Cardiocondyla</taxon>
    </lineage>
</organism>
<dbReference type="SUPFAM" id="SSF53474">
    <property type="entry name" value="alpha/beta-Hydrolases"/>
    <property type="match status" value="1"/>
</dbReference>
<dbReference type="InterPro" id="IPR029058">
    <property type="entry name" value="AB_hydrolase_fold"/>
</dbReference>
<sequence length="312" mass="34405">MVSPAVAVLYPTLLASLASNPNYTLVVDGHGIPYVIDNDKPVFTQSDLQSIKEDVLETTFSLYTRNNPKDGQPLFINDTNSVKKSFWNPARPTRIVTHGWRGSEKMPPCTLVRDAYLEVYDYNIILVDWSKAAGYYWYWSSAESVPMVAQRVSELIDFLENAADLDPSQTKVIGFSLGGHVAGISARNAKSKIAEVVALDPAKQAFELKKPGERVDKSDANRVQVIHTSTLGFDKPIGDADFYPNGGKSQPGCGIMWIVCDHSRSYEYYSESILNPKGFRVGNVYMGGPSLDPNAHGKYILQTAKKAPYALG</sequence>
<keyword evidence="5" id="KW-0964">Secreted</keyword>
<keyword evidence="6" id="KW-0378">Hydrolase</keyword>
<feature type="domain" description="Lipase" evidence="9">
    <location>
        <begin position="51"/>
        <end position="279"/>
    </location>
</feature>
<dbReference type="GO" id="GO:0005615">
    <property type="term" value="C:extracellular space"/>
    <property type="evidence" value="ECO:0007669"/>
    <property type="project" value="TreeGrafter"/>
</dbReference>
<evidence type="ECO:0000256" key="8">
    <source>
        <dbReference type="RuleBase" id="RU004262"/>
    </source>
</evidence>
<dbReference type="InterPro" id="IPR033906">
    <property type="entry name" value="Lipase_N"/>
</dbReference>
<dbReference type="Pfam" id="PF00151">
    <property type="entry name" value="Lipase"/>
    <property type="match status" value="1"/>
</dbReference>
<dbReference type="GO" id="GO:0016042">
    <property type="term" value="P:lipid catabolic process"/>
    <property type="evidence" value="ECO:0007669"/>
    <property type="project" value="TreeGrafter"/>
</dbReference>
<dbReference type="GO" id="GO:0017171">
    <property type="term" value="F:serine hydrolase activity"/>
    <property type="evidence" value="ECO:0007669"/>
    <property type="project" value="TreeGrafter"/>
</dbReference>
<proteinExistence type="inferred from homology"/>
<evidence type="ECO:0000256" key="1">
    <source>
        <dbReference type="ARBA" id="ARBA00000111"/>
    </source>
</evidence>
<dbReference type="GO" id="GO:0008970">
    <property type="term" value="F:phospholipase A1 activity"/>
    <property type="evidence" value="ECO:0007669"/>
    <property type="project" value="UniProtKB-EC"/>
</dbReference>
<keyword evidence="11" id="KW-1185">Reference proteome</keyword>
<dbReference type="InterPro" id="IPR000734">
    <property type="entry name" value="TAG_lipase"/>
</dbReference>
<gene>
    <name evidence="10" type="ORF">PUN28_012537</name>
</gene>
<evidence type="ECO:0000256" key="7">
    <source>
        <dbReference type="ARBA" id="ARBA00023157"/>
    </source>
</evidence>
<keyword evidence="7" id="KW-1015">Disulfide bond</keyword>
<evidence type="ECO:0000256" key="2">
    <source>
        <dbReference type="ARBA" id="ARBA00004613"/>
    </source>
</evidence>
<comment type="caution">
    <text evidence="10">The sequence shown here is derived from an EMBL/GenBank/DDBJ whole genome shotgun (WGS) entry which is preliminary data.</text>
</comment>
<comment type="subcellular location">
    <subcellularLocation>
        <location evidence="2">Secreted</location>
    </subcellularLocation>
</comment>
<comment type="similarity">
    <text evidence="3 8">Belongs to the AB hydrolase superfamily. Lipase family.</text>
</comment>
<evidence type="ECO:0000256" key="5">
    <source>
        <dbReference type="ARBA" id="ARBA00022525"/>
    </source>
</evidence>
<dbReference type="CDD" id="cd00707">
    <property type="entry name" value="Pancreat_lipase_like"/>
    <property type="match status" value="1"/>
</dbReference>
<evidence type="ECO:0000256" key="6">
    <source>
        <dbReference type="ARBA" id="ARBA00022801"/>
    </source>
</evidence>
<name>A0AAW2FD89_9HYME</name>
<evidence type="ECO:0000313" key="10">
    <source>
        <dbReference type="EMBL" id="KAL0113448.1"/>
    </source>
</evidence>
<evidence type="ECO:0000256" key="4">
    <source>
        <dbReference type="ARBA" id="ARBA00013179"/>
    </source>
</evidence>
<comment type="catalytic activity">
    <reaction evidence="1">
        <text>a 1,2-diacyl-sn-glycero-3-phosphocholine + H2O = a 2-acyl-sn-glycero-3-phosphocholine + a fatty acid + H(+)</text>
        <dbReference type="Rhea" id="RHEA:18689"/>
        <dbReference type="ChEBI" id="CHEBI:15377"/>
        <dbReference type="ChEBI" id="CHEBI:15378"/>
        <dbReference type="ChEBI" id="CHEBI:28868"/>
        <dbReference type="ChEBI" id="CHEBI:57643"/>
        <dbReference type="ChEBI" id="CHEBI:57875"/>
        <dbReference type="EC" id="3.1.1.32"/>
    </reaction>
</comment>
<protein>
    <recommendedName>
        <fullName evidence="4">phospholipase A1</fullName>
        <ecNumber evidence="4">3.1.1.32</ecNumber>
    </recommendedName>
</protein>
<dbReference type="PRINTS" id="PR00821">
    <property type="entry name" value="TAGLIPASE"/>
</dbReference>
<dbReference type="PANTHER" id="PTHR11610">
    <property type="entry name" value="LIPASE"/>
    <property type="match status" value="1"/>
</dbReference>
<dbReference type="InterPro" id="IPR013818">
    <property type="entry name" value="Lipase"/>
</dbReference>
<dbReference type="PANTHER" id="PTHR11610:SF150">
    <property type="entry name" value="FI01825P-RELATED"/>
    <property type="match status" value="1"/>
</dbReference>